<name>A0A329R8H7_9STRA</name>
<accession>A0A329R8H7</accession>
<evidence type="ECO:0000313" key="3">
    <source>
        <dbReference type="EMBL" id="KAG2849948.1"/>
    </source>
</evidence>
<dbReference type="InterPro" id="IPR009057">
    <property type="entry name" value="Homeodomain-like_sf"/>
</dbReference>
<dbReference type="EMBL" id="RCMG01000730">
    <property type="protein sequence ID" value="KAG2849948.1"/>
    <property type="molecule type" value="Genomic_DNA"/>
</dbReference>
<gene>
    <name evidence="7" type="ORF">PC110_g22482</name>
    <name evidence="3" type="ORF">PC113_g17235</name>
    <name evidence="4" type="ORF">PC115_g17715</name>
    <name evidence="5" type="ORF">PC117_g12231</name>
    <name evidence="6" type="ORF">PC118_g18018</name>
</gene>
<dbReference type="EMBL" id="RCML01000861">
    <property type="protein sequence ID" value="KAG2968422.1"/>
    <property type="molecule type" value="Genomic_DNA"/>
</dbReference>
<evidence type="ECO:0000313" key="4">
    <source>
        <dbReference type="EMBL" id="KAG2895682.1"/>
    </source>
</evidence>
<proteinExistence type="predicted"/>
<evidence type="ECO:0000313" key="5">
    <source>
        <dbReference type="EMBL" id="KAG2936062.1"/>
    </source>
</evidence>
<feature type="domain" description="HTH CENPB-type" evidence="2">
    <location>
        <begin position="83"/>
        <end position="131"/>
    </location>
</feature>
<dbReference type="Pfam" id="PF03221">
    <property type="entry name" value="HTH_Tnp_Tc5"/>
    <property type="match status" value="1"/>
</dbReference>
<dbReference type="OrthoDB" id="120811at2759"/>
<evidence type="ECO:0000313" key="8">
    <source>
        <dbReference type="Proteomes" id="UP000251314"/>
    </source>
</evidence>
<reference evidence="3" key="2">
    <citation type="submission" date="2018-10" db="EMBL/GenBank/DDBJ databases">
        <title>Effector identification in a new, highly contiguous assembly of the strawberry crown rot pathogen Phytophthora cactorum.</title>
        <authorList>
            <person name="Armitage A.D."/>
            <person name="Nellist C.F."/>
            <person name="Bates H."/>
            <person name="Vickerstaff R.J."/>
            <person name="Harrison R.J."/>
        </authorList>
    </citation>
    <scope>NUCLEOTIDE SEQUENCE</scope>
    <source>
        <strain evidence="3">15-7</strain>
        <strain evidence="4">4032</strain>
        <strain evidence="5">4040</strain>
        <strain evidence="6">P415</strain>
    </source>
</reference>
<evidence type="ECO:0000256" key="1">
    <source>
        <dbReference type="ARBA" id="ARBA00023125"/>
    </source>
</evidence>
<comment type="caution">
    <text evidence="7">The sequence shown here is derived from an EMBL/GenBank/DDBJ whole genome shotgun (WGS) entry which is preliminary data.</text>
</comment>
<sequence length="176" mass="20404">MPGQRVAFNIAKKKEAIIWIRVHDGGVASRAEAHFRAKGWRVSAATLRERWRNRDAIEDTHGHRKRLDGARRKPLLVHVGGILFDLVIERQSRKKNVSREWIAETAMALFDETGNSAQRCVASDNWVTRFMMAFIEERKPDMDPARVIMMNETAVFFEDPRLHTVNQRGARRVVMR</sequence>
<dbReference type="EMBL" id="RCMK01000332">
    <property type="protein sequence ID" value="KAG2936062.1"/>
    <property type="molecule type" value="Genomic_DNA"/>
</dbReference>
<evidence type="ECO:0000259" key="2">
    <source>
        <dbReference type="Pfam" id="PF03221"/>
    </source>
</evidence>
<dbReference type="EMBL" id="RCMI01000860">
    <property type="protein sequence ID" value="KAG2895682.1"/>
    <property type="molecule type" value="Genomic_DNA"/>
</dbReference>
<protein>
    <recommendedName>
        <fullName evidence="2">HTH CENPB-type domain-containing protein</fullName>
    </recommendedName>
</protein>
<dbReference type="Gene3D" id="1.10.10.60">
    <property type="entry name" value="Homeodomain-like"/>
    <property type="match status" value="1"/>
</dbReference>
<dbReference type="AlphaFoldDB" id="A0A329R8H7"/>
<dbReference type="SUPFAM" id="SSF46689">
    <property type="entry name" value="Homeodomain-like"/>
    <property type="match status" value="1"/>
</dbReference>
<dbReference type="Proteomes" id="UP000774804">
    <property type="component" value="Unassembled WGS sequence"/>
</dbReference>
<evidence type="ECO:0000313" key="7">
    <source>
        <dbReference type="EMBL" id="RAW21075.1"/>
    </source>
</evidence>
<dbReference type="Proteomes" id="UP000735874">
    <property type="component" value="Unassembled WGS sequence"/>
</dbReference>
<organism evidence="7 8">
    <name type="scientific">Phytophthora cactorum</name>
    <dbReference type="NCBI Taxonomy" id="29920"/>
    <lineage>
        <taxon>Eukaryota</taxon>
        <taxon>Sar</taxon>
        <taxon>Stramenopiles</taxon>
        <taxon>Oomycota</taxon>
        <taxon>Peronosporomycetes</taxon>
        <taxon>Peronosporales</taxon>
        <taxon>Peronosporaceae</taxon>
        <taxon>Phytophthora</taxon>
    </lineage>
</organism>
<dbReference type="Proteomes" id="UP000736787">
    <property type="component" value="Unassembled WGS sequence"/>
</dbReference>
<keyword evidence="8" id="KW-1185">Reference proteome</keyword>
<reference evidence="7 8" key="1">
    <citation type="submission" date="2018-01" db="EMBL/GenBank/DDBJ databases">
        <title>Draft genome of the strawberry crown rot pathogen Phytophthora cactorum.</title>
        <authorList>
            <person name="Armitage A.D."/>
            <person name="Lysoe E."/>
            <person name="Nellist C.F."/>
            <person name="Harrison R.J."/>
            <person name="Brurberg M.B."/>
        </authorList>
    </citation>
    <scope>NUCLEOTIDE SEQUENCE [LARGE SCALE GENOMIC DNA]</scope>
    <source>
        <strain evidence="7 8">10300</strain>
    </source>
</reference>
<dbReference type="GO" id="GO:0003677">
    <property type="term" value="F:DNA binding"/>
    <property type="evidence" value="ECO:0007669"/>
    <property type="project" value="UniProtKB-KW"/>
</dbReference>
<keyword evidence="1" id="KW-0238">DNA-binding</keyword>
<dbReference type="Proteomes" id="UP000251314">
    <property type="component" value="Unassembled WGS sequence"/>
</dbReference>
<dbReference type="Proteomes" id="UP000697107">
    <property type="component" value="Unassembled WGS sequence"/>
</dbReference>
<dbReference type="InterPro" id="IPR006600">
    <property type="entry name" value="HTH_CenpB_DNA-bd_dom"/>
</dbReference>
<evidence type="ECO:0000313" key="6">
    <source>
        <dbReference type="EMBL" id="KAG2968422.1"/>
    </source>
</evidence>
<dbReference type="EMBL" id="MJFZ01002070">
    <property type="protein sequence ID" value="RAW21075.1"/>
    <property type="molecule type" value="Genomic_DNA"/>
</dbReference>
<dbReference type="VEuPathDB" id="FungiDB:PC110_g22482"/>